<dbReference type="Pfam" id="PF00144">
    <property type="entry name" value="Beta-lactamase"/>
    <property type="match status" value="1"/>
</dbReference>
<dbReference type="InterPro" id="IPR050491">
    <property type="entry name" value="AmpC-like"/>
</dbReference>
<dbReference type="Proteomes" id="UP000228740">
    <property type="component" value="Unassembled WGS sequence"/>
</dbReference>
<accession>A0A2M9CA63</accession>
<feature type="chain" id="PRO_5014624484" evidence="1">
    <location>
        <begin position="20"/>
        <end position="439"/>
    </location>
</feature>
<keyword evidence="3" id="KW-0378">Hydrolase</keyword>
<dbReference type="SUPFAM" id="SSF56601">
    <property type="entry name" value="beta-lactamase/transpeptidase-like"/>
    <property type="match status" value="1"/>
</dbReference>
<keyword evidence="1" id="KW-0732">Signal</keyword>
<keyword evidence="3" id="KW-0645">Protease</keyword>
<evidence type="ECO:0000313" key="4">
    <source>
        <dbReference type="Proteomes" id="UP000228740"/>
    </source>
</evidence>
<dbReference type="PANTHER" id="PTHR46825:SF9">
    <property type="entry name" value="BETA-LACTAMASE-RELATED DOMAIN-CONTAINING PROTEIN"/>
    <property type="match status" value="1"/>
</dbReference>
<name>A0A2M9CA63_9FLAO</name>
<sequence>MLKKLFFLSAISISGLAFSQNNVKEKLGNYFDSLFVHHKVMGSFAFAENDRPTFVKVIGFADVEKNQKANVNTQYRIGSISKTFTAVLIMKAVEEKKISLNQKLSEFYPEIPNADKITIENLLQHRTGIHNLTNEAEYWQYNTKPQTETSLVNIIKKYKSDFEPGAKHEYSNSNYILLGFILEKVYKKSYAELIKAKITKPLKLTLTEVGGKIDTSKDQAKSYQFTNGKYEVSNETDMSIPIGAGNIISTPRDLLSFILGLEHGKLIKKESLEKMKNFVDNYGYGLVKVPFGKYSGFGHTGGIDNFRSALFYFPDVKTAVSFTANQADMDTNEISIKMMETATGKDFEMPSFKTLEIPESELQKFVGNYSSPDVPLKINIFIKDKKLMAQATGQGAFPLEATSETSFKFDMAGIVIDFYPAKKQFVIIQRGTKNTFTKE</sequence>
<dbReference type="OrthoDB" id="9793489at2"/>
<dbReference type="EMBL" id="PGFD01000001">
    <property type="protein sequence ID" value="PJJ67662.1"/>
    <property type="molecule type" value="Genomic_DNA"/>
</dbReference>
<comment type="caution">
    <text evidence="3">The sequence shown here is derived from an EMBL/GenBank/DDBJ whole genome shotgun (WGS) entry which is preliminary data.</text>
</comment>
<dbReference type="AlphaFoldDB" id="A0A2M9CA63"/>
<evidence type="ECO:0000256" key="1">
    <source>
        <dbReference type="SAM" id="SignalP"/>
    </source>
</evidence>
<feature type="domain" description="Beta-lactamase-related" evidence="2">
    <location>
        <begin position="43"/>
        <end position="329"/>
    </location>
</feature>
<dbReference type="Gene3D" id="3.40.710.10">
    <property type="entry name" value="DD-peptidase/beta-lactamase superfamily"/>
    <property type="match status" value="1"/>
</dbReference>
<proteinExistence type="predicted"/>
<protein>
    <submittedName>
        <fullName evidence="3">D-alanyl-D-alanine carboxypeptidase</fullName>
    </submittedName>
</protein>
<keyword evidence="4" id="KW-1185">Reference proteome</keyword>
<dbReference type="PANTHER" id="PTHR46825">
    <property type="entry name" value="D-ALANYL-D-ALANINE-CARBOXYPEPTIDASE/ENDOPEPTIDASE AMPH"/>
    <property type="match status" value="1"/>
</dbReference>
<keyword evidence="3" id="KW-0121">Carboxypeptidase</keyword>
<dbReference type="InterPro" id="IPR012338">
    <property type="entry name" value="Beta-lactam/transpept-like"/>
</dbReference>
<dbReference type="GO" id="GO:0004180">
    <property type="term" value="F:carboxypeptidase activity"/>
    <property type="evidence" value="ECO:0007669"/>
    <property type="project" value="UniProtKB-KW"/>
</dbReference>
<dbReference type="InterPro" id="IPR001466">
    <property type="entry name" value="Beta-lactam-related"/>
</dbReference>
<dbReference type="RefSeq" id="WP_100376355.1">
    <property type="nucleotide sequence ID" value="NZ_PGFD01000001.1"/>
</dbReference>
<feature type="signal peptide" evidence="1">
    <location>
        <begin position="1"/>
        <end position="19"/>
    </location>
</feature>
<gene>
    <name evidence="3" type="ORF">CLV73_1680</name>
</gene>
<organism evidence="3 4">
    <name type="scientific">Chryseobacterium geocarposphaerae</name>
    <dbReference type="NCBI Taxonomy" id="1416776"/>
    <lineage>
        <taxon>Bacteria</taxon>
        <taxon>Pseudomonadati</taxon>
        <taxon>Bacteroidota</taxon>
        <taxon>Flavobacteriia</taxon>
        <taxon>Flavobacteriales</taxon>
        <taxon>Weeksellaceae</taxon>
        <taxon>Chryseobacterium group</taxon>
        <taxon>Chryseobacterium</taxon>
    </lineage>
</organism>
<reference evidence="3 4" key="1">
    <citation type="submission" date="2017-11" db="EMBL/GenBank/DDBJ databases">
        <title>Genomic Encyclopedia of Archaeal and Bacterial Type Strains, Phase II (KMG-II): From Individual Species to Whole Genera.</title>
        <authorList>
            <person name="Goeker M."/>
        </authorList>
    </citation>
    <scope>NUCLEOTIDE SEQUENCE [LARGE SCALE GENOMIC DNA]</scope>
    <source>
        <strain evidence="3 4">DSM 27617</strain>
    </source>
</reference>
<evidence type="ECO:0000259" key="2">
    <source>
        <dbReference type="Pfam" id="PF00144"/>
    </source>
</evidence>
<evidence type="ECO:0000313" key="3">
    <source>
        <dbReference type="EMBL" id="PJJ67662.1"/>
    </source>
</evidence>